<dbReference type="VEuPathDB" id="VectorBase:MDOA013739"/>
<feature type="region of interest" description="Disordered" evidence="1">
    <location>
        <begin position="397"/>
        <end position="429"/>
    </location>
</feature>
<gene>
    <name evidence="3" type="primary">101897322</name>
</gene>
<feature type="region of interest" description="Disordered" evidence="1">
    <location>
        <begin position="848"/>
        <end position="867"/>
    </location>
</feature>
<feature type="region of interest" description="Disordered" evidence="1">
    <location>
        <begin position="249"/>
        <end position="279"/>
    </location>
</feature>
<feature type="region of interest" description="Disordered" evidence="1">
    <location>
        <begin position="666"/>
        <end position="810"/>
    </location>
</feature>
<evidence type="ECO:0000313" key="3">
    <source>
        <dbReference type="EnsemblMetazoa" id="MDOA013739-PA"/>
    </source>
</evidence>
<feature type="compositionally biased region" description="Polar residues" evidence="1">
    <location>
        <begin position="406"/>
        <end position="418"/>
    </location>
</feature>
<dbReference type="VEuPathDB" id="VectorBase:MDOMA2_017145"/>
<organism evidence="3">
    <name type="scientific">Musca domestica</name>
    <name type="common">House fly</name>
    <dbReference type="NCBI Taxonomy" id="7370"/>
    <lineage>
        <taxon>Eukaryota</taxon>
        <taxon>Metazoa</taxon>
        <taxon>Ecdysozoa</taxon>
        <taxon>Arthropoda</taxon>
        <taxon>Hexapoda</taxon>
        <taxon>Insecta</taxon>
        <taxon>Pterygota</taxon>
        <taxon>Neoptera</taxon>
        <taxon>Endopterygota</taxon>
        <taxon>Diptera</taxon>
        <taxon>Brachycera</taxon>
        <taxon>Muscomorpha</taxon>
        <taxon>Muscoidea</taxon>
        <taxon>Muscidae</taxon>
        <taxon>Musca</taxon>
    </lineage>
</organism>
<dbReference type="AlphaFoldDB" id="A0A1I8NCB4"/>
<feature type="compositionally biased region" description="Low complexity" evidence="1">
    <location>
        <begin position="675"/>
        <end position="703"/>
    </location>
</feature>
<proteinExistence type="predicted"/>
<keyword evidence="2" id="KW-0732">Signal</keyword>
<protein>
    <recommendedName>
        <fullName evidence="4">Mucin-5AC</fullName>
    </recommendedName>
</protein>
<feature type="chain" id="PRO_5044561515" description="Mucin-5AC" evidence="2">
    <location>
        <begin position="28"/>
        <end position="1005"/>
    </location>
</feature>
<reference evidence="3" key="1">
    <citation type="submission" date="2020-05" db="UniProtKB">
        <authorList>
            <consortium name="EnsemblMetazoa"/>
        </authorList>
    </citation>
    <scope>IDENTIFICATION</scope>
    <source>
        <strain evidence="3">Aabys</strain>
    </source>
</reference>
<evidence type="ECO:0000256" key="1">
    <source>
        <dbReference type="SAM" id="MobiDB-lite"/>
    </source>
</evidence>
<sequence>MITDRNKLNFVTIQWLWLLCLILVCSGGLTSVLAHNIAGGAETTQQKQQTPIQAQQQQQPTQQADTVQQVKLSQQQQLQHQQQQQQQQQQSSIQIVQPHVESNGPSQQDVTVRNFSPRMDYNNNEWRPVGRGDPLKNDPTFDYSPPTLDRVRYWADPDKDKEKTEEAAASSNVIDAKLKKANPGKNEILLLGVTGDRIRGAPAAPMQYPSHPHAGQHMMKNAKGETPLLQPKYTSIRRSYYSHQLPTHLMPPPMQPNVPQQASASQAQQSPSQSHMSMGHMMKPQVHGEYRHQMPASNGGHHSYVSSPPMSASMNVHAKPYHMLSSTSSQPWMHAASPASSMVTSMPSHHMANPMGMVHTQHYSAPSHGQVHDAHHQESVSYLTYTRPSMQHTPMAMGGGSHEYYSPNSIRGSASGHKSSSSSSSSRKPWLHDLLKKEVVKTVKPSMAPNSYHSEVSIKPSHSYHIESGMRPHQMDHHFEPMVAANTPVSSTYTPVSFVTTTTTTTTKPVTTPTTNPIPTQAAIYMTSSSSTTPTYVTAPTYPPIYTHTSTSTTQVPRTTTTLSPTRLLIPNTSNLSYRPTVAPIKMTTDSLFSHYNQPEKPLRGPMYLIIEGHSKVKTYGKDELDPHKPKIVPVISSREPVVRRADPNEKRGTPETFQVKHLHTKTTEAMEKITTSTTAKPVTSKTTSSSTTKKPSTTAVKTSTEKIKPVTTKKPAEATPTKKSVAPNTKPGQTATTTTAKPPTTKATIKPAPKISVTTSPTTATASTTTTTKPTTPKPKVEKPPPTKESKTPSKSPVKEEKLSPNNLNVLDAMKKPSLTAPTAMQGLLSFLDSSLESLLKEQKSSSALVNEAQNKPPANGTTKLKSITMNTQEPQIEARVSTKLQAIKAEDYDDYVEDDGKLMKVTTEYLPRETRQIFDYDQLPESRITGNKDNSNYDDEDDLSALGFDDEYEYEEVEEPSGSQLIKRIDALVSSQEEDFTQDDLEALNLGRQQQQQQKAMKA</sequence>
<feature type="compositionally biased region" description="Low complexity" evidence="1">
    <location>
        <begin position="257"/>
        <end position="274"/>
    </location>
</feature>
<dbReference type="eggNOG" id="ENOG502S8W4">
    <property type="taxonomic scope" value="Eukaryota"/>
</dbReference>
<feature type="signal peptide" evidence="2">
    <location>
        <begin position="1"/>
        <end position="27"/>
    </location>
</feature>
<evidence type="ECO:0000256" key="2">
    <source>
        <dbReference type="SAM" id="SignalP"/>
    </source>
</evidence>
<feature type="region of interest" description="Disordered" evidence="1">
    <location>
        <begin position="918"/>
        <end position="946"/>
    </location>
</feature>
<feature type="compositionally biased region" description="Polar residues" evidence="1">
    <location>
        <begin position="103"/>
        <end position="114"/>
    </location>
</feature>
<dbReference type="EnsemblMetazoa" id="MDOA013739-RA">
    <property type="protein sequence ID" value="MDOA013739-PA"/>
    <property type="gene ID" value="MDOA013739"/>
</dbReference>
<accession>A0A1I8NCB4</accession>
<evidence type="ECO:0008006" key="4">
    <source>
        <dbReference type="Google" id="ProtNLM"/>
    </source>
</evidence>
<feature type="compositionally biased region" description="Low complexity" evidence="1">
    <location>
        <begin position="735"/>
        <end position="776"/>
    </location>
</feature>
<feature type="compositionally biased region" description="Basic and acidic residues" evidence="1">
    <location>
        <begin position="780"/>
        <end position="804"/>
    </location>
</feature>
<dbReference type="OrthoDB" id="8062658at2759"/>
<feature type="compositionally biased region" description="Low complexity" evidence="1">
    <location>
        <begin position="710"/>
        <end position="724"/>
    </location>
</feature>
<name>A0A1I8NCB4_MUSDO</name>
<feature type="region of interest" description="Disordered" evidence="1">
    <location>
        <begin position="89"/>
        <end position="144"/>
    </location>
</feature>